<evidence type="ECO:0000313" key="5">
    <source>
        <dbReference type="EMBL" id="HGI86835.1"/>
    </source>
</evidence>
<dbReference type="InterPro" id="IPR036049">
    <property type="entry name" value="Ribosomal_uL29_sf"/>
</dbReference>
<evidence type="ECO:0000256" key="1">
    <source>
        <dbReference type="ARBA" id="ARBA00009254"/>
    </source>
</evidence>
<reference evidence="5" key="1">
    <citation type="journal article" date="2020" name="mSystems">
        <title>Genome- and Community-Level Interaction Insights into Carbon Utilization and Element Cycling Functions of Hydrothermarchaeota in Hydrothermal Sediment.</title>
        <authorList>
            <person name="Zhou Z."/>
            <person name="Liu Y."/>
            <person name="Xu W."/>
            <person name="Pan J."/>
            <person name="Luo Z.H."/>
            <person name="Li M."/>
        </authorList>
    </citation>
    <scope>NUCLEOTIDE SEQUENCE [LARGE SCALE GENOMIC DNA]</scope>
    <source>
        <strain evidence="5">SpSt-732</strain>
    </source>
</reference>
<dbReference type="HAMAP" id="MF_00374">
    <property type="entry name" value="Ribosomal_uL29"/>
    <property type="match status" value="1"/>
</dbReference>
<keyword evidence="2 4" id="KW-0689">Ribosomal protein</keyword>
<dbReference type="GO" id="GO:1990904">
    <property type="term" value="C:ribonucleoprotein complex"/>
    <property type="evidence" value="ECO:0007669"/>
    <property type="project" value="UniProtKB-KW"/>
</dbReference>
<dbReference type="InterPro" id="IPR001854">
    <property type="entry name" value="Ribosomal_uL29"/>
</dbReference>
<dbReference type="GO" id="GO:0005840">
    <property type="term" value="C:ribosome"/>
    <property type="evidence" value="ECO:0007669"/>
    <property type="project" value="UniProtKB-KW"/>
</dbReference>
<dbReference type="Gene3D" id="1.10.287.310">
    <property type="match status" value="1"/>
</dbReference>
<dbReference type="GO" id="GO:0003735">
    <property type="term" value="F:structural constituent of ribosome"/>
    <property type="evidence" value="ECO:0007669"/>
    <property type="project" value="InterPro"/>
</dbReference>
<dbReference type="CDD" id="cd00427">
    <property type="entry name" value="Ribosomal_L29_HIP"/>
    <property type="match status" value="1"/>
</dbReference>
<sequence length="54" mass="6218">MSHDERIRLLHELKVELAKLRSQAKMGILTNVGRIRIVKKNIARLLTIINEEGV</sequence>
<gene>
    <name evidence="5" type="primary">rpmC</name>
    <name evidence="4" type="synonym">rpl29</name>
    <name evidence="5" type="ORF">ENV14_00315</name>
</gene>
<evidence type="ECO:0000256" key="4">
    <source>
        <dbReference type="HAMAP-Rule" id="MF_00374"/>
    </source>
</evidence>
<dbReference type="GO" id="GO:0006412">
    <property type="term" value="P:translation"/>
    <property type="evidence" value="ECO:0007669"/>
    <property type="project" value="UniProtKB-UniRule"/>
</dbReference>
<comment type="caution">
    <text evidence="5">The sequence shown here is derived from an EMBL/GenBank/DDBJ whole genome shotgun (WGS) entry which is preliminary data.</text>
</comment>
<dbReference type="EMBL" id="DTFF01000002">
    <property type="protein sequence ID" value="HGI86835.1"/>
    <property type="molecule type" value="Genomic_DNA"/>
</dbReference>
<proteinExistence type="inferred from homology"/>
<evidence type="ECO:0000256" key="3">
    <source>
        <dbReference type="ARBA" id="ARBA00023274"/>
    </source>
</evidence>
<dbReference type="AlphaFoldDB" id="A0A7C4BBA4"/>
<dbReference type="NCBIfam" id="TIGR00012">
    <property type="entry name" value="L29"/>
    <property type="match status" value="1"/>
</dbReference>
<keyword evidence="3 4" id="KW-0687">Ribonucleoprotein</keyword>
<name>A0A7C4BBA4_9CREN</name>
<comment type="similarity">
    <text evidence="1 4">Belongs to the universal ribosomal protein uL29 family.</text>
</comment>
<protein>
    <recommendedName>
        <fullName evidence="4">Large ribosomal subunit protein uL29</fullName>
    </recommendedName>
</protein>
<evidence type="ECO:0000256" key="2">
    <source>
        <dbReference type="ARBA" id="ARBA00022980"/>
    </source>
</evidence>
<dbReference type="Pfam" id="PF00831">
    <property type="entry name" value="Ribosomal_L29"/>
    <property type="match status" value="1"/>
</dbReference>
<dbReference type="SUPFAM" id="SSF46561">
    <property type="entry name" value="Ribosomal protein L29 (L29p)"/>
    <property type="match status" value="1"/>
</dbReference>
<accession>A0A7C4BBA4</accession>
<organism evidence="5">
    <name type="scientific">Ignisphaera aggregans</name>
    <dbReference type="NCBI Taxonomy" id="334771"/>
    <lineage>
        <taxon>Archaea</taxon>
        <taxon>Thermoproteota</taxon>
        <taxon>Thermoprotei</taxon>
        <taxon>Desulfurococcales</taxon>
        <taxon>Desulfurococcaceae</taxon>
        <taxon>Ignisphaera</taxon>
    </lineage>
</organism>